<organism evidence="2 3">
    <name type="scientific">Caenimonas sedimenti</name>
    <dbReference type="NCBI Taxonomy" id="2596921"/>
    <lineage>
        <taxon>Bacteria</taxon>
        <taxon>Pseudomonadati</taxon>
        <taxon>Pseudomonadota</taxon>
        <taxon>Betaproteobacteria</taxon>
        <taxon>Burkholderiales</taxon>
        <taxon>Comamonadaceae</taxon>
        <taxon>Caenimonas</taxon>
    </lineage>
</organism>
<evidence type="ECO:0000313" key="3">
    <source>
        <dbReference type="Proteomes" id="UP000318199"/>
    </source>
</evidence>
<reference evidence="2 3" key="1">
    <citation type="submission" date="2019-07" db="EMBL/GenBank/DDBJ databases">
        <title>Caenimonas sedimenti sp. nov., isolated from activated sludge.</title>
        <authorList>
            <person name="Xu J."/>
        </authorList>
    </citation>
    <scope>NUCLEOTIDE SEQUENCE [LARGE SCALE GENOMIC DNA]</scope>
    <source>
        <strain evidence="2 3">HX-9-20</strain>
    </source>
</reference>
<dbReference type="EMBL" id="VOBQ01000014">
    <property type="protein sequence ID" value="TWO69789.1"/>
    <property type="molecule type" value="Genomic_DNA"/>
</dbReference>
<keyword evidence="3" id="KW-1185">Reference proteome</keyword>
<dbReference type="Pfam" id="PF12770">
    <property type="entry name" value="CHAT"/>
    <property type="match status" value="1"/>
</dbReference>
<protein>
    <submittedName>
        <fullName evidence="2">CHAT domain-containing protein</fullName>
    </submittedName>
</protein>
<evidence type="ECO:0000259" key="1">
    <source>
        <dbReference type="Pfam" id="PF12770"/>
    </source>
</evidence>
<feature type="domain" description="CHAT" evidence="1">
    <location>
        <begin position="73"/>
        <end position="186"/>
    </location>
</feature>
<dbReference type="InterPro" id="IPR024983">
    <property type="entry name" value="CHAT_dom"/>
</dbReference>
<dbReference type="AlphaFoldDB" id="A0A562ZMJ1"/>
<evidence type="ECO:0000313" key="2">
    <source>
        <dbReference type="EMBL" id="TWO69789.1"/>
    </source>
</evidence>
<sequence length="191" mass="20423">MSSAAGKVMSMRPWACCASPVHAPARTPRPCKRPFRLALPCCRPAASTTGSSISPRTLCSGAPRDTSYILAFDDLLGINRLQSVLCSDKLQHSPIDLLTLSACETAEGNDRAPLGIAGAAMRAWARSVLGTPRPVDDDAARQLTELFYRGLAIDGRSKAAALRDAQVELLRKPANRHPGRRSAWSAIGDNC</sequence>
<accession>A0A562ZMJ1</accession>
<proteinExistence type="predicted"/>
<dbReference type="Proteomes" id="UP000318199">
    <property type="component" value="Unassembled WGS sequence"/>
</dbReference>
<gene>
    <name evidence="2" type="ORF">FN976_18395</name>
</gene>
<comment type="caution">
    <text evidence="2">The sequence shown here is derived from an EMBL/GenBank/DDBJ whole genome shotgun (WGS) entry which is preliminary data.</text>
</comment>
<name>A0A562ZMJ1_9BURK</name>